<feature type="compositionally biased region" description="Basic and acidic residues" evidence="1">
    <location>
        <begin position="210"/>
        <end position="222"/>
    </location>
</feature>
<dbReference type="AlphaFoldDB" id="A0A3Q9ETN5"/>
<dbReference type="EMBL" id="CP034539">
    <property type="protein sequence ID" value="AZQ35917.1"/>
    <property type="molecule type" value="Genomic_DNA"/>
</dbReference>
<accession>A0A3Q9ETN5</accession>
<keyword evidence="4" id="KW-1185">Reference proteome</keyword>
<keyword evidence="2" id="KW-0812">Transmembrane</keyword>
<evidence type="ECO:0000256" key="2">
    <source>
        <dbReference type="SAM" id="Phobius"/>
    </source>
</evidence>
<feature type="transmembrane region" description="Helical" evidence="2">
    <location>
        <begin position="62"/>
        <end position="80"/>
    </location>
</feature>
<keyword evidence="2" id="KW-0472">Membrane</keyword>
<protein>
    <recommendedName>
        <fullName evidence="5">PH domain-containing protein</fullName>
    </recommendedName>
</protein>
<proteinExistence type="predicted"/>
<name>A0A3Q9ETN5_9ACTN</name>
<organism evidence="3 4">
    <name type="scientific">Streptomyces cyaneochromogenes</name>
    <dbReference type="NCBI Taxonomy" id="2496836"/>
    <lineage>
        <taxon>Bacteria</taxon>
        <taxon>Bacillati</taxon>
        <taxon>Actinomycetota</taxon>
        <taxon>Actinomycetes</taxon>
        <taxon>Kitasatosporales</taxon>
        <taxon>Streptomycetaceae</taxon>
        <taxon>Streptomyces</taxon>
    </lineage>
</organism>
<evidence type="ECO:0000256" key="1">
    <source>
        <dbReference type="SAM" id="MobiDB-lite"/>
    </source>
</evidence>
<keyword evidence="2" id="KW-1133">Transmembrane helix</keyword>
<dbReference type="Proteomes" id="UP000280298">
    <property type="component" value="Chromosome"/>
</dbReference>
<evidence type="ECO:0000313" key="4">
    <source>
        <dbReference type="Proteomes" id="UP000280298"/>
    </source>
</evidence>
<reference evidence="3 4" key="1">
    <citation type="journal article" date="2019" name="Int. J. Syst. Evol. Microbiol.">
        <title>Streptomyces cyaneochromogenes sp. nov., a blue pigment-producing actinomycete from manganese-contaminated soil.</title>
        <authorList>
            <person name="Tang X."/>
            <person name="Zhao J."/>
            <person name="Li K."/>
            <person name="Chen Z."/>
            <person name="Sun Y."/>
            <person name="Gao J."/>
        </authorList>
    </citation>
    <scope>NUCLEOTIDE SEQUENCE [LARGE SCALE GENOMIC DNA]</scope>
    <source>
        <strain evidence="3 4">MK-45</strain>
    </source>
</reference>
<dbReference type="OrthoDB" id="4108300at2"/>
<gene>
    <name evidence="3" type="ORF">EJ357_22555</name>
</gene>
<feature type="transmembrane region" description="Helical" evidence="2">
    <location>
        <begin position="30"/>
        <end position="50"/>
    </location>
</feature>
<evidence type="ECO:0008006" key="5">
    <source>
        <dbReference type="Google" id="ProtNLM"/>
    </source>
</evidence>
<feature type="region of interest" description="Disordered" evidence="1">
    <location>
        <begin position="200"/>
        <end position="222"/>
    </location>
</feature>
<sequence length="222" mass="24257">MSTSPTHGPAAPAPTATVISYAQRITRKGLVLGGIFMAMGVLFVVLAVIITAGLNGNDPQPVGLVALLFATIGYSGLKLFRSALALRPQSVSIDDTGLWLRNSAGQNVIRWDNLAGVAVHWSENDRNVRQYSIELCPSGPIDRDDPVLWGLVRDDEPLTPGLPRLRYRFVTSGEYARYRGPLVEAIRNYAPHLWLGETQREPGHCGSPDYDGHRERTAGTVR</sequence>
<dbReference type="KEGG" id="scya:EJ357_22555"/>
<dbReference type="RefSeq" id="WP_126393384.1">
    <property type="nucleotide sequence ID" value="NZ_CP034539.1"/>
</dbReference>
<evidence type="ECO:0000313" key="3">
    <source>
        <dbReference type="EMBL" id="AZQ35917.1"/>
    </source>
</evidence>